<evidence type="ECO:0000256" key="2">
    <source>
        <dbReference type="ARBA" id="ARBA00022723"/>
    </source>
</evidence>
<dbReference type="Gene3D" id="3.50.50.60">
    <property type="entry name" value="FAD/NAD(P)-binding domain"/>
    <property type="match status" value="1"/>
</dbReference>
<evidence type="ECO:0000313" key="7">
    <source>
        <dbReference type="Proteomes" id="UP001500689"/>
    </source>
</evidence>
<dbReference type="Pfam" id="PF12831">
    <property type="entry name" value="FAD_oxidored"/>
    <property type="match status" value="1"/>
</dbReference>
<comment type="caution">
    <text evidence="6">The sequence shown here is derived from an EMBL/GenBank/DDBJ whole genome shotgun (WGS) entry which is preliminary data.</text>
</comment>
<evidence type="ECO:0000256" key="3">
    <source>
        <dbReference type="ARBA" id="ARBA00023002"/>
    </source>
</evidence>
<evidence type="ECO:0000313" key="6">
    <source>
        <dbReference type="EMBL" id="GAA3527491.1"/>
    </source>
</evidence>
<keyword evidence="2" id="KW-0479">Metal-binding</keyword>
<keyword evidence="1" id="KW-0004">4Fe-4S</keyword>
<keyword evidence="7" id="KW-1185">Reference proteome</keyword>
<evidence type="ECO:0000256" key="1">
    <source>
        <dbReference type="ARBA" id="ARBA00022485"/>
    </source>
</evidence>
<dbReference type="PANTHER" id="PTHR43498:SF1">
    <property type="entry name" value="COB--COM HETERODISULFIDE REDUCTASE IRON-SULFUR SUBUNIT A"/>
    <property type="match status" value="1"/>
</dbReference>
<dbReference type="Proteomes" id="UP001500689">
    <property type="component" value="Unassembled WGS sequence"/>
</dbReference>
<keyword evidence="4" id="KW-0408">Iron</keyword>
<sequence>MYNQYMGSTEGSEFIGWRLDAGAAGAGDLPVLAEVDVVVAGGGAAGVAAATVCAEAGLSVVLVEKYGFFGGAAVAGMSGTICGLYLATEGGSGPEQVVRGFTERFRAELAARGGVTGPQRYGRTWTVAHDPLVWREVADDLVEAAGVQVLLHTAVTGVLVEDGAHRGVVVESNAGRSVIRSARTIDASGDAAVAARAGHATTFGDDGRIQNPTMFFRLGNVDLDAFHEAYGPDTICPPWVSDAIERARRAGADLPRSHVWLFGTTRPGELLVNATRLVGRDGRMLNVINPADFTEAEVLGRRQVREYTRFLRETVPGCADAFVVDTGVEVGIRQTRSIVAAGTLTNDDVLACRKRPDGVVRSPWPIELHAGDRPKLHWLLDDYYEVPYLALVPRTGENIVVAGRCLGAQHEALASARVTAQCFEYGHAAAVATILSLREDLPYRAVPGADVRMAMRAAGSSI</sequence>
<organism evidence="6 7">
    <name type="scientific">Amycolatopsis ultiminotia</name>
    <dbReference type="NCBI Taxonomy" id="543629"/>
    <lineage>
        <taxon>Bacteria</taxon>
        <taxon>Bacillati</taxon>
        <taxon>Actinomycetota</taxon>
        <taxon>Actinomycetes</taxon>
        <taxon>Pseudonocardiales</taxon>
        <taxon>Pseudonocardiaceae</taxon>
        <taxon>Amycolatopsis</taxon>
    </lineage>
</organism>
<dbReference type="InterPro" id="IPR036188">
    <property type="entry name" value="FAD/NAD-bd_sf"/>
</dbReference>
<accession>A0ABP6V636</accession>
<dbReference type="PANTHER" id="PTHR43498">
    <property type="entry name" value="FERREDOXIN:COB-COM HETERODISULFIDE REDUCTASE SUBUNIT A"/>
    <property type="match status" value="1"/>
</dbReference>
<dbReference type="SUPFAM" id="SSF51905">
    <property type="entry name" value="FAD/NAD(P)-binding domain"/>
    <property type="match status" value="1"/>
</dbReference>
<gene>
    <name evidence="6" type="ORF">GCM10022222_08120</name>
</gene>
<dbReference type="EMBL" id="BAAAZN010000001">
    <property type="protein sequence ID" value="GAA3527491.1"/>
    <property type="molecule type" value="Genomic_DNA"/>
</dbReference>
<reference evidence="7" key="1">
    <citation type="journal article" date="2019" name="Int. J. Syst. Evol. Microbiol.">
        <title>The Global Catalogue of Microorganisms (GCM) 10K type strain sequencing project: providing services to taxonomists for standard genome sequencing and annotation.</title>
        <authorList>
            <consortium name="The Broad Institute Genomics Platform"/>
            <consortium name="The Broad Institute Genome Sequencing Center for Infectious Disease"/>
            <person name="Wu L."/>
            <person name="Ma J."/>
        </authorList>
    </citation>
    <scope>NUCLEOTIDE SEQUENCE [LARGE SCALE GENOMIC DNA]</scope>
    <source>
        <strain evidence="7">JCM 16898</strain>
    </source>
</reference>
<evidence type="ECO:0000256" key="5">
    <source>
        <dbReference type="ARBA" id="ARBA00023014"/>
    </source>
</evidence>
<keyword evidence="5" id="KW-0411">Iron-sulfur</keyword>
<proteinExistence type="predicted"/>
<protein>
    <submittedName>
        <fullName evidence="6">FAD-dependent oxidoreductase</fullName>
    </submittedName>
</protein>
<name>A0ABP6V636_9PSEU</name>
<evidence type="ECO:0000256" key="4">
    <source>
        <dbReference type="ARBA" id="ARBA00023004"/>
    </source>
</evidence>
<keyword evidence="3" id="KW-0560">Oxidoreductase</keyword>
<dbReference type="InterPro" id="IPR039650">
    <property type="entry name" value="HdrA-like"/>
</dbReference>